<dbReference type="AlphaFoldDB" id="A0A0L0HC57"/>
<evidence type="ECO:0000313" key="3">
    <source>
        <dbReference type="Proteomes" id="UP000053201"/>
    </source>
</evidence>
<dbReference type="OrthoDB" id="10301818at2759"/>
<organism evidence="2 3">
    <name type="scientific">Spizellomyces punctatus (strain DAOM BR117)</name>
    <dbReference type="NCBI Taxonomy" id="645134"/>
    <lineage>
        <taxon>Eukaryota</taxon>
        <taxon>Fungi</taxon>
        <taxon>Fungi incertae sedis</taxon>
        <taxon>Chytridiomycota</taxon>
        <taxon>Chytridiomycota incertae sedis</taxon>
        <taxon>Chytridiomycetes</taxon>
        <taxon>Spizellomycetales</taxon>
        <taxon>Spizellomycetaceae</taxon>
        <taxon>Spizellomyces</taxon>
    </lineage>
</organism>
<proteinExistence type="predicted"/>
<sequence>MRLSASLIPLAMLVVSGLPSVVGDVWLTFSHYTQSDCSGSPVGFFYADWTQYAQLMAGLNSTWSSSAAAVANVQTCQQLIAAQKEFPSSFYGQLNSRTSISLTAGDILALNLAIKIFADVSVDLIHVQDKLDAIQAGTCYPNLQTRWGNNTYGYLKPGCVVSTTAPALPGTSSQTYSIRASTYTPVDQNSTCGYKRALGIMGVLADDICRTETGIIYQVGQSNVGRACVRATCSGDFPKLYANASALTWSQGGFGGIQHGSANISLNVDAYANACELSGTPYSHFTTCKVGGYTASSESTTDTKKPGNGKSFVDNITYQTHGFTSANQGTRVTIPGNAGIKLRPSGTGNASVTVNVTSSPDPITALTIPPTGINTYWRFEATANATFSADLSWTYTDADLALFNYTATSLKWAFYNQVTGTWDTQSGTTVDTSAKTVGYTTTHFSEWTIVASATSGALSSAPSLVMVLVAVLVGVLSV</sequence>
<feature type="chain" id="PRO_5005539877" evidence="1">
    <location>
        <begin position="24"/>
        <end position="478"/>
    </location>
</feature>
<dbReference type="Proteomes" id="UP000053201">
    <property type="component" value="Unassembled WGS sequence"/>
</dbReference>
<dbReference type="EMBL" id="KQ257460">
    <property type="protein sequence ID" value="KNC98469.1"/>
    <property type="molecule type" value="Genomic_DNA"/>
</dbReference>
<gene>
    <name evidence="2" type="ORF">SPPG_06170</name>
</gene>
<feature type="signal peptide" evidence="1">
    <location>
        <begin position="1"/>
        <end position="23"/>
    </location>
</feature>
<dbReference type="InParanoid" id="A0A0L0HC57"/>
<accession>A0A0L0HC57</accession>
<reference evidence="2 3" key="1">
    <citation type="submission" date="2009-08" db="EMBL/GenBank/DDBJ databases">
        <title>The Genome Sequence of Spizellomyces punctatus strain DAOM BR117.</title>
        <authorList>
            <consortium name="The Broad Institute Genome Sequencing Platform"/>
            <person name="Russ C."/>
            <person name="Cuomo C."/>
            <person name="Shea T."/>
            <person name="Young S.K."/>
            <person name="Zeng Q."/>
            <person name="Koehrsen M."/>
            <person name="Haas B."/>
            <person name="Borodovsky M."/>
            <person name="Guigo R."/>
            <person name="Alvarado L."/>
            <person name="Berlin A."/>
            <person name="Bochicchio J."/>
            <person name="Borenstein D."/>
            <person name="Chapman S."/>
            <person name="Chen Z."/>
            <person name="Engels R."/>
            <person name="Freedman E."/>
            <person name="Gellesch M."/>
            <person name="Goldberg J."/>
            <person name="Griggs A."/>
            <person name="Gujja S."/>
            <person name="Heiman D."/>
            <person name="Hepburn T."/>
            <person name="Howarth C."/>
            <person name="Jen D."/>
            <person name="Larson L."/>
            <person name="Lewis B."/>
            <person name="Mehta T."/>
            <person name="Park D."/>
            <person name="Pearson M."/>
            <person name="Roberts A."/>
            <person name="Saif S."/>
            <person name="Shenoy N."/>
            <person name="Sisk P."/>
            <person name="Stolte C."/>
            <person name="Sykes S."/>
            <person name="Thomson T."/>
            <person name="Walk T."/>
            <person name="White J."/>
            <person name="Yandava C."/>
            <person name="Burger G."/>
            <person name="Gray M.W."/>
            <person name="Holland P.W.H."/>
            <person name="King N."/>
            <person name="Lang F.B.F."/>
            <person name="Roger A.J."/>
            <person name="Ruiz-Trillo I."/>
            <person name="Lander E."/>
            <person name="Nusbaum C."/>
        </authorList>
    </citation>
    <scope>NUCLEOTIDE SEQUENCE [LARGE SCALE GENOMIC DNA]</scope>
    <source>
        <strain evidence="2 3">DAOM BR117</strain>
    </source>
</reference>
<dbReference type="VEuPathDB" id="FungiDB:SPPG_06170"/>
<name>A0A0L0HC57_SPIPD</name>
<evidence type="ECO:0000256" key="1">
    <source>
        <dbReference type="SAM" id="SignalP"/>
    </source>
</evidence>
<evidence type="ECO:0000313" key="2">
    <source>
        <dbReference type="EMBL" id="KNC98469.1"/>
    </source>
</evidence>
<keyword evidence="3" id="KW-1185">Reference proteome</keyword>
<keyword evidence="1" id="KW-0732">Signal</keyword>
<dbReference type="GeneID" id="27689496"/>
<protein>
    <submittedName>
        <fullName evidence="2">Uncharacterized protein</fullName>
    </submittedName>
</protein>
<dbReference type="RefSeq" id="XP_016606509.1">
    <property type="nucleotide sequence ID" value="XM_016754373.1"/>
</dbReference>